<reference evidence="3" key="1">
    <citation type="submission" date="2016-03" db="EMBL/GenBank/DDBJ databases">
        <authorList>
            <person name="Oger P.M."/>
        </authorList>
    </citation>
    <scope>NUCLEOTIDE SEQUENCE [LARGE SCALE GENOMIC DNA]</scope>
    <source>
        <strain evidence="3">OG-1</strain>
    </source>
</reference>
<dbReference type="GeneID" id="27139421"/>
<organism evidence="2 3">
    <name type="scientific">Thermococcus peptonophilus</name>
    <dbReference type="NCBI Taxonomy" id="53952"/>
    <lineage>
        <taxon>Archaea</taxon>
        <taxon>Methanobacteriati</taxon>
        <taxon>Methanobacteriota</taxon>
        <taxon>Thermococci</taxon>
        <taxon>Thermococcales</taxon>
        <taxon>Thermococcaceae</taxon>
        <taxon>Thermococcus</taxon>
    </lineage>
</organism>
<dbReference type="SUPFAM" id="SSF109604">
    <property type="entry name" value="HD-domain/PDEase-like"/>
    <property type="match status" value="1"/>
</dbReference>
<feature type="domain" description="HD/PDEase" evidence="1">
    <location>
        <begin position="46"/>
        <end position="156"/>
    </location>
</feature>
<dbReference type="FunFam" id="1.10.3210.10:FF:000037">
    <property type="entry name" value="Metal-dependent phosphohydrolase, HD superfamily"/>
    <property type="match status" value="1"/>
</dbReference>
<dbReference type="OrthoDB" id="8895at2157"/>
<proteinExistence type="predicted"/>
<dbReference type="Pfam" id="PF19276">
    <property type="entry name" value="HD_assoc_2"/>
    <property type="match status" value="1"/>
</dbReference>
<dbReference type="InterPro" id="IPR050135">
    <property type="entry name" value="dGTPase-like"/>
</dbReference>
<evidence type="ECO:0000313" key="3">
    <source>
        <dbReference type="Proteomes" id="UP000073604"/>
    </source>
</evidence>
<dbReference type="EMBL" id="CP014750">
    <property type="protein sequence ID" value="AMQ18154.1"/>
    <property type="molecule type" value="Genomic_DNA"/>
</dbReference>
<dbReference type="InterPro" id="IPR006674">
    <property type="entry name" value="HD_domain"/>
</dbReference>
<dbReference type="Proteomes" id="UP000073604">
    <property type="component" value="Chromosome"/>
</dbReference>
<dbReference type="KEGG" id="tpep:A0127_02705"/>
<dbReference type="Gene3D" id="1.10.3210.10">
    <property type="entry name" value="Hypothetical protein af1432"/>
    <property type="match status" value="1"/>
</dbReference>
<dbReference type="RefSeq" id="WP_062387657.1">
    <property type="nucleotide sequence ID" value="NZ_CP014750.1"/>
</dbReference>
<keyword evidence="2" id="KW-0378">Hydrolase</keyword>
<dbReference type="Pfam" id="PF01966">
    <property type="entry name" value="HD"/>
    <property type="match status" value="1"/>
</dbReference>
<sequence>MKLVHDPVHGYIELDEFARRLVDTPEFQRLRRITQLGFAFLAYPSARHTRFEHSLGTFHLAKKIRTYNPEIEEGALYAALLHDIGHYPFSHTLEGLYPRHEENALWVIENGSVGDIIRENYSIQEFKKLLKHPLVSGDIDADRMDYLVRDAYYTGAAYGVVDLERLVRNLKFDGKMLVVEEKGIMAAQNLLLSRAMMYPTVYFHHTAKIAEAMLRKAVELEEIALEEIRLMDEIDLVSRLRNSEKVEVRELIRAIDDRKLYKRVYCSNKELDEKTISTLKRELQEEFGHSALLDYPPKPKYEERNAFVKIGSKTKRLSEVSPLVRSLVEMKDVYWRWCVYAREGIREKVRQFLSRFF</sequence>
<dbReference type="PANTHER" id="PTHR11373:SF4">
    <property type="entry name" value="DEOXYNUCLEOSIDE TRIPHOSPHATE TRIPHOSPHOHYDROLASE SAMHD1"/>
    <property type="match status" value="1"/>
</dbReference>
<dbReference type="GO" id="GO:0006203">
    <property type="term" value="P:dGTP catabolic process"/>
    <property type="evidence" value="ECO:0007669"/>
    <property type="project" value="TreeGrafter"/>
</dbReference>
<keyword evidence="3" id="KW-1185">Reference proteome</keyword>
<dbReference type="SMART" id="SM00471">
    <property type="entry name" value="HDc"/>
    <property type="match status" value="1"/>
</dbReference>
<dbReference type="InterPro" id="IPR045509">
    <property type="entry name" value="HD_assoc_2"/>
</dbReference>
<dbReference type="PANTHER" id="PTHR11373">
    <property type="entry name" value="DEOXYNUCLEOSIDE TRIPHOSPHATE TRIPHOSPHOHYDROLASE"/>
    <property type="match status" value="1"/>
</dbReference>
<dbReference type="CDD" id="cd00077">
    <property type="entry name" value="HDc"/>
    <property type="match status" value="1"/>
</dbReference>
<name>A0A142CTQ2_9EURY</name>
<evidence type="ECO:0000259" key="1">
    <source>
        <dbReference type="SMART" id="SM00471"/>
    </source>
</evidence>
<dbReference type="GO" id="GO:0008832">
    <property type="term" value="F:dGTPase activity"/>
    <property type="evidence" value="ECO:0007669"/>
    <property type="project" value="TreeGrafter"/>
</dbReference>
<dbReference type="InterPro" id="IPR003607">
    <property type="entry name" value="HD/PDEase_dom"/>
</dbReference>
<accession>A0A142CTQ2</accession>
<protein>
    <submittedName>
        <fullName evidence="2">Phosphohydrolase</fullName>
    </submittedName>
</protein>
<dbReference type="STRING" id="53952.A0127_02705"/>
<evidence type="ECO:0000313" key="2">
    <source>
        <dbReference type="EMBL" id="AMQ18154.1"/>
    </source>
</evidence>
<gene>
    <name evidence="2" type="ORF">A0127_02705</name>
</gene>
<dbReference type="AlphaFoldDB" id="A0A142CTQ2"/>